<dbReference type="EMBL" id="BMFD01000006">
    <property type="protein sequence ID" value="GGC41504.1"/>
    <property type="molecule type" value="Genomic_DNA"/>
</dbReference>
<dbReference type="RefSeq" id="WP_188442416.1">
    <property type="nucleotide sequence ID" value="NZ_BMFD01000006.1"/>
</dbReference>
<organism evidence="1 2">
    <name type="scientific">Belliella aquatica</name>
    <dbReference type="NCBI Taxonomy" id="1323734"/>
    <lineage>
        <taxon>Bacteria</taxon>
        <taxon>Pseudomonadati</taxon>
        <taxon>Bacteroidota</taxon>
        <taxon>Cytophagia</taxon>
        <taxon>Cytophagales</taxon>
        <taxon>Cyclobacteriaceae</taxon>
        <taxon>Belliella</taxon>
    </lineage>
</organism>
<accession>A0ABQ1MJX3</accession>
<evidence type="ECO:0000313" key="1">
    <source>
        <dbReference type="EMBL" id="GGC41504.1"/>
    </source>
</evidence>
<dbReference type="Proteomes" id="UP000635885">
    <property type="component" value="Unassembled WGS sequence"/>
</dbReference>
<proteinExistence type="predicted"/>
<reference evidence="2" key="1">
    <citation type="journal article" date="2019" name="Int. J. Syst. Evol. Microbiol.">
        <title>The Global Catalogue of Microorganisms (GCM) 10K type strain sequencing project: providing services to taxonomists for standard genome sequencing and annotation.</title>
        <authorList>
            <consortium name="The Broad Institute Genomics Platform"/>
            <consortium name="The Broad Institute Genome Sequencing Center for Infectious Disease"/>
            <person name="Wu L."/>
            <person name="Ma J."/>
        </authorList>
    </citation>
    <scope>NUCLEOTIDE SEQUENCE [LARGE SCALE GENOMIC DNA]</scope>
    <source>
        <strain evidence="2">CGMCC 1.12479</strain>
    </source>
</reference>
<protein>
    <recommendedName>
        <fullName evidence="3">T9SS type A sorting domain-containing protein</fullName>
    </recommendedName>
</protein>
<comment type="caution">
    <text evidence="1">The sequence shown here is derived from an EMBL/GenBank/DDBJ whole genome shotgun (WGS) entry which is preliminary data.</text>
</comment>
<gene>
    <name evidence="1" type="ORF">GCM10010993_20150</name>
</gene>
<evidence type="ECO:0008006" key="3">
    <source>
        <dbReference type="Google" id="ProtNLM"/>
    </source>
</evidence>
<evidence type="ECO:0000313" key="2">
    <source>
        <dbReference type="Proteomes" id="UP000635885"/>
    </source>
</evidence>
<sequence length="435" mass="47217">MLTNFLIKKISVLLITLLLCASISIDSFGQSCPECVPTRAIIPLGNSGTVNSPTPITVNNPSNQIFQFTGNGFFSWSTNSTITLRGIVLDPGVYMTLGTANSNGNNDAFKIAGTSATDRGCITVKNGATLNLAWISELQFVDVCVEDGGKIIFDSENAKNGGRNEYTFDGVLITLAGPNAQLNFGDAKITIDRGLDIVGWTGDQVCDSASADNPSSSGQSGNISWNSETANICAILNFGILPVEYLSFTANHNSLERSNEINWVTASEKNNSHFIIQRSINDIKSWEDLGEVNGAINSDMPIAYDFTDSFLPLAGGNIYYRLKQVDLEGKSSLSEVISVRVGGMSGKGTWRVFPNPINGEAIRLELLSKEKYKGEDVSIRLLSNYNSLENKQIVTKDIFDLSNQLQQLLQPLGKGVAVLEIIWGNQVEHIKILKK</sequence>
<name>A0ABQ1MJX3_9BACT</name>
<keyword evidence="2" id="KW-1185">Reference proteome</keyword>